<dbReference type="AlphaFoldDB" id="A0A820RQM9"/>
<dbReference type="Proteomes" id="UP000663869">
    <property type="component" value="Unassembled WGS sequence"/>
</dbReference>
<dbReference type="PANTHER" id="PTHR46068">
    <property type="entry name" value="PROTEIN CBG27172"/>
    <property type="match status" value="1"/>
</dbReference>
<gene>
    <name evidence="1" type="ORF">FME351_LOCUS2589</name>
    <name evidence="2" type="ORF">TSG867_LOCUS16089</name>
</gene>
<evidence type="ECO:0000313" key="2">
    <source>
        <dbReference type="EMBL" id="CAF4439842.1"/>
    </source>
</evidence>
<dbReference type="PANTHER" id="PTHR46068:SF1">
    <property type="entry name" value="TRANSPOSASE IS30-LIKE HTH DOMAIN-CONTAINING PROTEIN"/>
    <property type="match status" value="1"/>
</dbReference>
<proteinExistence type="predicted"/>
<protein>
    <recommendedName>
        <fullName evidence="4">Transposase</fullName>
    </recommendedName>
</protein>
<name>A0A820RQM9_9BILA</name>
<organism evidence="2 3">
    <name type="scientific">Rotaria socialis</name>
    <dbReference type="NCBI Taxonomy" id="392032"/>
    <lineage>
        <taxon>Eukaryota</taxon>
        <taxon>Metazoa</taxon>
        <taxon>Spiralia</taxon>
        <taxon>Gnathifera</taxon>
        <taxon>Rotifera</taxon>
        <taxon>Eurotatoria</taxon>
        <taxon>Bdelloidea</taxon>
        <taxon>Philodinida</taxon>
        <taxon>Philodinidae</taxon>
        <taxon>Rotaria</taxon>
    </lineage>
</organism>
<comment type="caution">
    <text evidence="2">The sequence shown here is derived from an EMBL/GenBank/DDBJ whole genome shotgun (WGS) entry which is preliminary data.</text>
</comment>
<dbReference type="EMBL" id="CAJNYU010000140">
    <property type="protein sequence ID" value="CAF3331590.1"/>
    <property type="molecule type" value="Genomic_DNA"/>
</dbReference>
<evidence type="ECO:0008006" key="4">
    <source>
        <dbReference type="Google" id="ProtNLM"/>
    </source>
</evidence>
<dbReference type="EMBL" id="CAJOBQ010000967">
    <property type="protein sequence ID" value="CAF4439842.1"/>
    <property type="molecule type" value="Genomic_DNA"/>
</dbReference>
<dbReference type="Proteomes" id="UP000663862">
    <property type="component" value="Unassembled WGS sequence"/>
</dbReference>
<accession>A0A820RQM9</accession>
<reference evidence="2" key="1">
    <citation type="submission" date="2021-02" db="EMBL/GenBank/DDBJ databases">
        <authorList>
            <person name="Nowell W R."/>
        </authorList>
    </citation>
    <scope>NUCLEOTIDE SEQUENCE</scope>
</reference>
<dbReference type="Gene3D" id="3.30.420.10">
    <property type="entry name" value="Ribonuclease H-like superfamily/Ribonuclease H"/>
    <property type="match status" value="1"/>
</dbReference>
<evidence type="ECO:0000313" key="1">
    <source>
        <dbReference type="EMBL" id="CAF3331590.1"/>
    </source>
</evidence>
<dbReference type="InterPro" id="IPR036397">
    <property type="entry name" value="RNaseH_sf"/>
</dbReference>
<evidence type="ECO:0000313" key="3">
    <source>
        <dbReference type="Proteomes" id="UP000663862"/>
    </source>
</evidence>
<sequence length="199" mass="23240">MKSKDLQKIVLSKYENGDSATQIFHDLIGAVSRKTIFNWWKMIREIGSIDMFTSSGRPRIFRTKKTIQKVKNRLKRRKLAQELAISRTSVRRVLKDDLGLRLYKKRIVPLMTDAQKAKRKTFANWVRTNFKKEDTLKILFSDEKMFDIDGIYNAQNDQVWAVDRGEADRNGGKKQKRKFPQKVMAWLDACSKGVTPGQR</sequence>
<dbReference type="GO" id="GO:0003676">
    <property type="term" value="F:nucleic acid binding"/>
    <property type="evidence" value="ECO:0007669"/>
    <property type="project" value="InterPro"/>
</dbReference>